<evidence type="ECO:0000313" key="1">
    <source>
        <dbReference type="EMBL" id="CEN34203.1"/>
    </source>
</evidence>
<reference evidence="1 2" key="1">
    <citation type="submission" date="2015-01" db="EMBL/GenBank/DDBJ databases">
        <authorList>
            <person name="MANFREDI Pablo"/>
        </authorList>
    </citation>
    <scope>NUCLEOTIDE SEQUENCE [LARGE SCALE GENOMIC DNA]</scope>
    <source>
        <strain evidence="1 2">Ccy74</strain>
    </source>
</reference>
<evidence type="ECO:0008006" key="3">
    <source>
        <dbReference type="Google" id="ProtNLM"/>
    </source>
</evidence>
<dbReference type="RefSeq" id="WP_018279665.1">
    <property type="nucleotide sequence ID" value="NZ_CDOG01000002.1"/>
</dbReference>
<proteinExistence type="predicted"/>
<dbReference type="Proteomes" id="UP000038083">
    <property type="component" value="Unassembled WGS sequence"/>
</dbReference>
<sequence length="253" mass="29916">MKIFSLLLASIILFSYNMENKNNPESDWKKYQVTKNVKKIIEREYVATKVGKEIKMGENTNELSFNFDISFDKNGKKIEKIFYQKGIVVRRITYKYKGEDITEERIYNGDNSLNRRIIYKYNENLLSEKEVYDSNGELMYETFIKRKKDNEGTTEVFKYHKKDINSPTNLFGVYDYESKSGWGLSQEGKSILQVSAKHNEKGECSETEYFQGEKLQKKVTFKYKYDKKGNWIEKVGYTGDTPETIVVRKIEYF</sequence>
<dbReference type="AlphaFoldDB" id="A0A0B7H9F2"/>
<gene>
    <name evidence="1" type="ORF">CCYN74_100084</name>
</gene>
<evidence type="ECO:0000313" key="2">
    <source>
        <dbReference type="Proteomes" id="UP000038083"/>
    </source>
</evidence>
<dbReference type="EMBL" id="CDOG01000002">
    <property type="protein sequence ID" value="CEN34203.1"/>
    <property type="molecule type" value="Genomic_DNA"/>
</dbReference>
<name>A0A0B7H9F2_9FLAO</name>
<protein>
    <recommendedName>
        <fullName evidence="3">DUF4595 domain-containing protein</fullName>
    </recommendedName>
</protein>
<accession>A0A0B7H9F2</accession>
<organism evidence="1 2">
    <name type="scientific">Capnocytophaga cynodegmi</name>
    <dbReference type="NCBI Taxonomy" id="28189"/>
    <lineage>
        <taxon>Bacteria</taxon>
        <taxon>Pseudomonadati</taxon>
        <taxon>Bacteroidota</taxon>
        <taxon>Flavobacteriia</taxon>
        <taxon>Flavobacteriales</taxon>
        <taxon>Flavobacteriaceae</taxon>
        <taxon>Capnocytophaga</taxon>
    </lineage>
</organism>